<sequence length="277" mass="29254">MSTRPASRTSQRPDVAGSPQAESTEHSPVDSLSTLRDEIDSATDLDKLHRLTGMVASRADSQAIPASSEHAPETLFLTIGGKMSEAMTRIARVQAAEHTAQLAQCISAFSRMRPPALAAAGVYHASTLINGTLPRAAQQAVFDQSLAAARSLPAGNRANILIALQTAIFRSPEPTTPDSLRDARTNLSGIANSTHGIPPEKLKPIVEGLAADPKLFLLALNEGDWQSSFNAIVDASNGLSSGDRQGVRNRLSDSLDSIEQSIGPAGINDARAYLKTL</sequence>
<dbReference type="Proteomes" id="UP001466933">
    <property type="component" value="Unassembled WGS sequence"/>
</dbReference>
<feature type="region of interest" description="Disordered" evidence="1">
    <location>
        <begin position="1"/>
        <end position="34"/>
    </location>
</feature>
<name>A0ABU9WEG2_9BURK</name>
<feature type="compositionally biased region" description="Polar residues" evidence="1">
    <location>
        <begin position="1"/>
        <end position="12"/>
    </location>
</feature>
<evidence type="ECO:0000313" key="2">
    <source>
        <dbReference type="EMBL" id="MEN2470435.1"/>
    </source>
</evidence>
<gene>
    <name evidence="2" type="ORF">VOI36_11050</name>
</gene>
<proteinExistence type="predicted"/>
<evidence type="ECO:0000256" key="1">
    <source>
        <dbReference type="SAM" id="MobiDB-lite"/>
    </source>
</evidence>
<comment type="caution">
    <text evidence="2">The sequence shown here is derived from an EMBL/GenBank/DDBJ whole genome shotgun (WGS) entry which is preliminary data.</text>
</comment>
<protein>
    <submittedName>
        <fullName evidence="2">Uncharacterized protein</fullName>
    </submittedName>
</protein>
<accession>A0ABU9WEG2</accession>
<evidence type="ECO:0000313" key="3">
    <source>
        <dbReference type="Proteomes" id="UP001466933"/>
    </source>
</evidence>
<reference evidence="2 3" key="1">
    <citation type="submission" date="2024-05" db="EMBL/GenBank/DDBJ databases">
        <title>Burkholderia sp. Nov. a novel bacteria isolated from rhizosphere soil of Camellia sinensis.</title>
        <authorList>
            <person name="Dong Y."/>
        </authorList>
    </citation>
    <scope>NUCLEOTIDE SEQUENCE [LARGE SCALE GENOMIC DNA]</scope>
    <source>
        <strain evidence="2 3">GS2Y</strain>
    </source>
</reference>
<dbReference type="EMBL" id="JBCPYA010000003">
    <property type="protein sequence ID" value="MEN2470435.1"/>
    <property type="molecule type" value="Genomic_DNA"/>
</dbReference>
<keyword evidence="3" id="KW-1185">Reference proteome</keyword>
<dbReference type="RefSeq" id="WP_343491901.1">
    <property type="nucleotide sequence ID" value="NZ_JBCPYA010000003.1"/>
</dbReference>
<organism evidence="2 3">
    <name type="scientific">Burkholderia theae</name>
    <dbReference type="NCBI Taxonomy" id="3143496"/>
    <lineage>
        <taxon>Bacteria</taxon>
        <taxon>Pseudomonadati</taxon>
        <taxon>Pseudomonadota</taxon>
        <taxon>Betaproteobacteria</taxon>
        <taxon>Burkholderiales</taxon>
        <taxon>Burkholderiaceae</taxon>
        <taxon>Burkholderia</taxon>
    </lineage>
</organism>